<feature type="signal peptide" evidence="1">
    <location>
        <begin position="1"/>
        <end position="24"/>
    </location>
</feature>
<keyword evidence="4" id="KW-1185">Reference proteome</keyword>
<dbReference type="STRING" id="1122184.SAMN02745176_00003"/>
<accession>A0A1M6AM79</accession>
<dbReference type="PANTHER" id="PTHR33490">
    <property type="entry name" value="BLR5614 PROTEIN-RELATED"/>
    <property type="match status" value="1"/>
</dbReference>
<dbReference type="Pfam" id="PF01841">
    <property type="entry name" value="Transglut_core"/>
    <property type="match status" value="1"/>
</dbReference>
<evidence type="ECO:0000313" key="3">
    <source>
        <dbReference type="EMBL" id="SHI37614.1"/>
    </source>
</evidence>
<dbReference type="Gene3D" id="3.10.620.30">
    <property type="match status" value="1"/>
</dbReference>
<dbReference type="Proteomes" id="UP000184442">
    <property type="component" value="Unassembled WGS sequence"/>
</dbReference>
<keyword evidence="1" id="KW-0732">Signal</keyword>
<dbReference type="SUPFAM" id="SSF54001">
    <property type="entry name" value="Cysteine proteinases"/>
    <property type="match status" value="1"/>
</dbReference>
<evidence type="ECO:0000256" key="1">
    <source>
        <dbReference type="SAM" id="SignalP"/>
    </source>
</evidence>
<evidence type="ECO:0000259" key="2">
    <source>
        <dbReference type="SMART" id="SM00460"/>
    </source>
</evidence>
<dbReference type="InterPro" id="IPR002931">
    <property type="entry name" value="Transglutaminase-like"/>
</dbReference>
<gene>
    <name evidence="3" type="ORF">SAMN02745176_00003</name>
</gene>
<organism evidence="3 4">
    <name type="scientific">Lutispora thermophila DSM 19022</name>
    <dbReference type="NCBI Taxonomy" id="1122184"/>
    <lineage>
        <taxon>Bacteria</taxon>
        <taxon>Bacillati</taxon>
        <taxon>Bacillota</taxon>
        <taxon>Clostridia</taxon>
        <taxon>Lutisporales</taxon>
        <taxon>Lutisporaceae</taxon>
        <taxon>Lutispora</taxon>
    </lineage>
</organism>
<proteinExistence type="predicted"/>
<evidence type="ECO:0000313" key="4">
    <source>
        <dbReference type="Proteomes" id="UP000184442"/>
    </source>
</evidence>
<protein>
    <submittedName>
        <fullName evidence="3">Transglutaminase-like superfamily protein</fullName>
    </submittedName>
</protein>
<dbReference type="InterPro" id="IPR038765">
    <property type="entry name" value="Papain-like_cys_pep_sf"/>
</dbReference>
<reference evidence="3 4" key="1">
    <citation type="submission" date="2016-11" db="EMBL/GenBank/DDBJ databases">
        <authorList>
            <person name="Jaros S."/>
            <person name="Januszkiewicz K."/>
            <person name="Wedrychowicz H."/>
        </authorList>
    </citation>
    <scope>NUCLEOTIDE SEQUENCE [LARGE SCALE GENOMIC DNA]</scope>
    <source>
        <strain evidence="3 4">DSM 19022</strain>
    </source>
</reference>
<dbReference type="AlphaFoldDB" id="A0A1M6AM79"/>
<name>A0A1M6AM79_9FIRM</name>
<dbReference type="OrthoDB" id="1817605at2"/>
<sequence>MRKFRYISLLMICMLLWSPIVVDASNVSIDTKQANEGIVRISYAGLNKKTKVMVEKDSTVYYYDLKNEEDFFPLQFGDGDYTVAVLENVSGTKYKMLTKKSFKVDVEENSVYLKSAQPVTWNKDMKAIKLANSIAQGKKGSEEVIQVIYEYIVSNIEYDYSKLDQLSTDYTPDIDTILQDGKGICYDYSVLFAAMLRSQGIPTKLVKGYRNGINAYHAWNEVYINGRWEIIDTTYDAYLLDNGTSHSIFQDKNNYNKLKEY</sequence>
<dbReference type="EMBL" id="FQZS01000003">
    <property type="protein sequence ID" value="SHI37614.1"/>
    <property type="molecule type" value="Genomic_DNA"/>
</dbReference>
<feature type="chain" id="PRO_5012409612" evidence="1">
    <location>
        <begin position="25"/>
        <end position="261"/>
    </location>
</feature>
<dbReference type="RefSeq" id="WP_084524274.1">
    <property type="nucleotide sequence ID" value="NZ_FQZS01000003.1"/>
</dbReference>
<feature type="domain" description="Transglutaminase-like" evidence="2">
    <location>
        <begin position="177"/>
        <end position="235"/>
    </location>
</feature>
<dbReference type="SMART" id="SM00460">
    <property type="entry name" value="TGc"/>
    <property type="match status" value="1"/>
</dbReference>